<feature type="region of interest" description="Disordered" evidence="8">
    <location>
        <begin position="1"/>
        <end position="33"/>
    </location>
</feature>
<dbReference type="InterPro" id="IPR011545">
    <property type="entry name" value="DEAD/DEAH_box_helicase_dom"/>
</dbReference>
<dbReference type="GO" id="GO:0016787">
    <property type="term" value="F:hydrolase activity"/>
    <property type="evidence" value="ECO:0007669"/>
    <property type="project" value="UniProtKB-KW"/>
</dbReference>
<dbReference type="PROSITE" id="PS51194">
    <property type="entry name" value="HELICASE_CTER"/>
    <property type="match status" value="1"/>
</dbReference>
<dbReference type="AlphaFoldDB" id="A0A9D4T9Q1"/>
<dbReference type="InterPro" id="IPR000629">
    <property type="entry name" value="RNA-helicase_DEAD-box_CS"/>
</dbReference>
<name>A0A9D4T9Q1_RHISA</name>
<dbReference type="SMART" id="SM00487">
    <property type="entry name" value="DEXDc"/>
    <property type="match status" value="1"/>
</dbReference>
<feature type="domain" description="Helicase C-terminal" evidence="10">
    <location>
        <begin position="384"/>
        <end position="528"/>
    </location>
</feature>
<evidence type="ECO:0000256" key="8">
    <source>
        <dbReference type="SAM" id="MobiDB-lite"/>
    </source>
</evidence>
<dbReference type="InterPro" id="IPR014001">
    <property type="entry name" value="Helicase_ATP-bd"/>
</dbReference>
<keyword evidence="3 7" id="KW-0378">Hydrolase</keyword>
<dbReference type="FunFam" id="3.40.50.300:FF:000079">
    <property type="entry name" value="probable ATP-dependent RNA helicase DDX17"/>
    <property type="match status" value="1"/>
</dbReference>
<dbReference type="PROSITE" id="PS00039">
    <property type="entry name" value="DEAD_ATP_HELICASE"/>
    <property type="match status" value="1"/>
</dbReference>
<evidence type="ECO:0000256" key="1">
    <source>
        <dbReference type="ARBA" id="ARBA00012552"/>
    </source>
</evidence>
<evidence type="ECO:0000256" key="7">
    <source>
        <dbReference type="RuleBase" id="RU000492"/>
    </source>
</evidence>
<evidence type="ECO:0000256" key="6">
    <source>
        <dbReference type="ARBA" id="ARBA00047984"/>
    </source>
</evidence>
<feature type="domain" description="Helicase ATP-binding" evidence="9">
    <location>
        <begin position="177"/>
        <end position="352"/>
    </location>
</feature>
<protein>
    <recommendedName>
        <fullName evidence="1">RNA helicase</fullName>
        <ecNumber evidence="1">3.6.4.13</ecNumber>
    </recommendedName>
</protein>
<evidence type="ECO:0000256" key="5">
    <source>
        <dbReference type="ARBA" id="ARBA00022840"/>
    </source>
</evidence>
<reference evidence="11" key="2">
    <citation type="submission" date="2021-09" db="EMBL/GenBank/DDBJ databases">
        <authorList>
            <person name="Jia N."/>
            <person name="Wang J."/>
            <person name="Shi W."/>
            <person name="Du L."/>
            <person name="Sun Y."/>
            <person name="Zhan W."/>
            <person name="Jiang J."/>
            <person name="Wang Q."/>
            <person name="Zhang B."/>
            <person name="Ji P."/>
            <person name="Sakyi L.B."/>
            <person name="Cui X."/>
            <person name="Yuan T."/>
            <person name="Jiang B."/>
            <person name="Yang W."/>
            <person name="Lam T.T.-Y."/>
            <person name="Chang Q."/>
            <person name="Ding S."/>
            <person name="Wang X."/>
            <person name="Zhu J."/>
            <person name="Ruan X."/>
            <person name="Zhao L."/>
            <person name="Wei J."/>
            <person name="Que T."/>
            <person name="Du C."/>
            <person name="Cheng J."/>
            <person name="Dai P."/>
            <person name="Han X."/>
            <person name="Huang E."/>
            <person name="Gao Y."/>
            <person name="Liu J."/>
            <person name="Shao H."/>
            <person name="Ye R."/>
            <person name="Li L."/>
            <person name="Wei W."/>
            <person name="Wang X."/>
            <person name="Wang C."/>
            <person name="Huo Q."/>
            <person name="Li W."/>
            <person name="Guo W."/>
            <person name="Chen H."/>
            <person name="Chen S."/>
            <person name="Zhou L."/>
            <person name="Zhou L."/>
            <person name="Ni X."/>
            <person name="Tian J."/>
            <person name="Zhou Y."/>
            <person name="Sheng Y."/>
            <person name="Liu T."/>
            <person name="Pan Y."/>
            <person name="Xia L."/>
            <person name="Li J."/>
            <person name="Zhao F."/>
            <person name="Cao W."/>
        </authorList>
    </citation>
    <scope>NUCLEOTIDE SEQUENCE</scope>
    <source>
        <strain evidence="11">Rsan-2018</strain>
        <tissue evidence="11">Larvae</tissue>
    </source>
</reference>
<dbReference type="EMBL" id="JABSTV010001245">
    <property type="protein sequence ID" value="KAH7983447.1"/>
    <property type="molecule type" value="Genomic_DNA"/>
</dbReference>
<reference evidence="11" key="1">
    <citation type="journal article" date="2020" name="Cell">
        <title>Large-Scale Comparative Analyses of Tick Genomes Elucidate Their Genetic Diversity and Vector Capacities.</title>
        <authorList>
            <consortium name="Tick Genome and Microbiome Consortium (TIGMIC)"/>
            <person name="Jia N."/>
            <person name="Wang J."/>
            <person name="Shi W."/>
            <person name="Du L."/>
            <person name="Sun Y."/>
            <person name="Zhan W."/>
            <person name="Jiang J.F."/>
            <person name="Wang Q."/>
            <person name="Zhang B."/>
            <person name="Ji P."/>
            <person name="Bell-Sakyi L."/>
            <person name="Cui X.M."/>
            <person name="Yuan T.T."/>
            <person name="Jiang B.G."/>
            <person name="Yang W.F."/>
            <person name="Lam T.T."/>
            <person name="Chang Q.C."/>
            <person name="Ding S.J."/>
            <person name="Wang X.J."/>
            <person name="Zhu J.G."/>
            <person name="Ruan X.D."/>
            <person name="Zhao L."/>
            <person name="Wei J.T."/>
            <person name="Ye R.Z."/>
            <person name="Que T.C."/>
            <person name="Du C.H."/>
            <person name="Zhou Y.H."/>
            <person name="Cheng J.X."/>
            <person name="Dai P.F."/>
            <person name="Guo W.B."/>
            <person name="Han X.H."/>
            <person name="Huang E.J."/>
            <person name="Li L.F."/>
            <person name="Wei W."/>
            <person name="Gao Y.C."/>
            <person name="Liu J.Z."/>
            <person name="Shao H.Z."/>
            <person name="Wang X."/>
            <person name="Wang C.C."/>
            <person name="Yang T.C."/>
            <person name="Huo Q.B."/>
            <person name="Li W."/>
            <person name="Chen H.Y."/>
            <person name="Chen S.E."/>
            <person name="Zhou L.G."/>
            <person name="Ni X.B."/>
            <person name="Tian J.H."/>
            <person name="Sheng Y."/>
            <person name="Liu T."/>
            <person name="Pan Y.S."/>
            <person name="Xia L.Y."/>
            <person name="Li J."/>
            <person name="Zhao F."/>
            <person name="Cao W.C."/>
        </authorList>
    </citation>
    <scope>NUCLEOTIDE SEQUENCE</scope>
    <source>
        <strain evidence="11">Rsan-2018</strain>
    </source>
</reference>
<comment type="similarity">
    <text evidence="7">Belongs to the DEAD box helicase family.</text>
</comment>
<evidence type="ECO:0000256" key="3">
    <source>
        <dbReference type="ARBA" id="ARBA00022801"/>
    </source>
</evidence>
<evidence type="ECO:0000259" key="10">
    <source>
        <dbReference type="PROSITE" id="PS51194"/>
    </source>
</evidence>
<dbReference type="Pfam" id="PF00270">
    <property type="entry name" value="DEAD"/>
    <property type="match status" value="1"/>
</dbReference>
<sequence>MFQVRADVATKRAPSSNEPSGMREVAGKVKTARRRLRSAPKPCEFIECMPTQASRLCTSRRPRRCCVVGLTSSAKATAKRPLAAEISANMRVLAFDSLKLPPFEKNFYAESEVTAARSEEDVSAFRAEHEITVQGHGRDRVPKPILTLEECNFPPECRPLFERKNITQPSPIQAQAWPIVMSGSDLVGIAQTGSGKTLAYVLPAAIHMSHQQRPRGEGPISVVLAPTRELVQQISQVAYEWCEGAFGLTGTPVYGGVSKGPQIERLRRGVHMCVATPGRLLDILETGAVNLLRCTFLVLDEADRMLDMGFEPQIRKIIEQIRPDRQTVMWSATWPAEVRSLAQEFLIPDHMQVTVGSTELCANHNIKQVVHVCDEFEKENKLLGILQDIMEEGEQRTLIFVARKSSVVHLLQKLQSKGFRAVATHGDLSQSKRDIALDRFRSGATPIMVATDVAARGLDVSDVKYVINYDYPDTSEGYVHRIGRTGRSDREGTSITLFTPDNAAQAKQLIAVLQEAGQDVPEELQQLVNLHVSQQAIVRRMKKGKHQQGSWKRPRHYRYENEVAETRGWG</sequence>
<keyword evidence="2 7" id="KW-0547">Nucleotide-binding</keyword>
<evidence type="ECO:0000256" key="2">
    <source>
        <dbReference type="ARBA" id="ARBA00022741"/>
    </source>
</evidence>
<dbReference type="Proteomes" id="UP000821837">
    <property type="component" value="Chromosome 1"/>
</dbReference>
<dbReference type="Pfam" id="PF00271">
    <property type="entry name" value="Helicase_C"/>
    <property type="match status" value="1"/>
</dbReference>
<evidence type="ECO:0000259" key="9">
    <source>
        <dbReference type="PROSITE" id="PS51192"/>
    </source>
</evidence>
<organism evidence="11 12">
    <name type="scientific">Rhipicephalus sanguineus</name>
    <name type="common">Brown dog tick</name>
    <name type="synonym">Ixodes sanguineus</name>
    <dbReference type="NCBI Taxonomy" id="34632"/>
    <lineage>
        <taxon>Eukaryota</taxon>
        <taxon>Metazoa</taxon>
        <taxon>Ecdysozoa</taxon>
        <taxon>Arthropoda</taxon>
        <taxon>Chelicerata</taxon>
        <taxon>Arachnida</taxon>
        <taxon>Acari</taxon>
        <taxon>Parasitiformes</taxon>
        <taxon>Ixodida</taxon>
        <taxon>Ixodoidea</taxon>
        <taxon>Ixodidae</taxon>
        <taxon>Rhipicephalinae</taxon>
        <taxon>Rhipicephalus</taxon>
        <taxon>Rhipicephalus</taxon>
    </lineage>
</organism>
<dbReference type="GO" id="GO:0003676">
    <property type="term" value="F:nucleic acid binding"/>
    <property type="evidence" value="ECO:0007669"/>
    <property type="project" value="InterPro"/>
</dbReference>
<dbReference type="SMART" id="SM00490">
    <property type="entry name" value="HELICc"/>
    <property type="match status" value="1"/>
</dbReference>
<evidence type="ECO:0000256" key="4">
    <source>
        <dbReference type="ARBA" id="ARBA00022806"/>
    </source>
</evidence>
<dbReference type="EC" id="3.6.4.13" evidence="1"/>
<dbReference type="FunFam" id="3.40.50.300:FF:000008">
    <property type="entry name" value="ATP-dependent RNA helicase RhlB"/>
    <property type="match status" value="1"/>
</dbReference>
<proteinExistence type="inferred from homology"/>
<keyword evidence="4 7" id="KW-0347">Helicase</keyword>
<dbReference type="GO" id="GO:0003724">
    <property type="term" value="F:RNA helicase activity"/>
    <property type="evidence" value="ECO:0007669"/>
    <property type="project" value="UniProtKB-EC"/>
</dbReference>
<gene>
    <name evidence="11" type="ORF">HPB52_012089</name>
</gene>
<dbReference type="InterPro" id="IPR001650">
    <property type="entry name" value="Helicase_C-like"/>
</dbReference>
<dbReference type="Gene3D" id="3.40.50.300">
    <property type="entry name" value="P-loop containing nucleotide triphosphate hydrolases"/>
    <property type="match status" value="2"/>
</dbReference>
<dbReference type="SUPFAM" id="SSF52540">
    <property type="entry name" value="P-loop containing nucleoside triphosphate hydrolases"/>
    <property type="match status" value="1"/>
</dbReference>
<evidence type="ECO:0000313" key="11">
    <source>
        <dbReference type="EMBL" id="KAH7983447.1"/>
    </source>
</evidence>
<dbReference type="PROSITE" id="PS51192">
    <property type="entry name" value="HELICASE_ATP_BIND_1"/>
    <property type="match status" value="1"/>
</dbReference>
<dbReference type="CDD" id="cd18787">
    <property type="entry name" value="SF2_C_DEAD"/>
    <property type="match status" value="1"/>
</dbReference>
<comment type="caution">
    <text evidence="11">The sequence shown here is derived from an EMBL/GenBank/DDBJ whole genome shotgun (WGS) entry which is preliminary data.</text>
</comment>
<dbReference type="InterPro" id="IPR027417">
    <property type="entry name" value="P-loop_NTPase"/>
</dbReference>
<keyword evidence="12" id="KW-1185">Reference proteome</keyword>
<accession>A0A9D4T9Q1</accession>
<comment type="catalytic activity">
    <reaction evidence="6">
        <text>ATP + H2O = ADP + phosphate + H(+)</text>
        <dbReference type="Rhea" id="RHEA:13065"/>
        <dbReference type="ChEBI" id="CHEBI:15377"/>
        <dbReference type="ChEBI" id="CHEBI:15378"/>
        <dbReference type="ChEBI" id="CHEBI:30616"/>
        <dbReference type="ChEBI" id="CHEBI:43474"/>
        <dbReference type="ChEBI" id="CHEBI:456216"/>
        <dbReference type="EC" id="3.6.4.13"/>
    </reaction>
</comment>
<dbReference type="PANTHER" id="PTHR47958">
    <property type="entry name" value="ATP-DEPENDENT RNA HELICASE DBP3"/>
    <property type="match status" value="1"/>
</dbReference>
<evidence type="ECO:0000313" key="12">
    <source>
        <dbReference type="Proteomes" id="UP000821837"/>
    </source>
</evidence>
<dbReference type="GO" id="GO:0005524">
    <property type="term" value="F:ATP binding"/>
    <property type="evidence" value="ECO:0007669"/>
    <property type="project" value="UniProtKB-KW"/>
</dbReference>
<dbReference type="VEuPathDB" id="VectorBase:RSAN_050300"/>
<keyword evidence="5 7" id="KW-0067">ATP-binding</keyword>